<evidence type="ECO:0000313" key="3">
    <source>
        <dbReference type="Proteomes" id="UP000027336"/>
    </source>
</evidence>
<dbReference type="OrthoDB" id="7923564at2"/>
<evidence type="ECO:0000313" key="1">
    <source>
        <dbReference type="EMBL" id="CBI77761.1"/>
    </source>
</evidence>
<dbReference type="RefSeq" id="WP_035005736.1">
    <property type="nucleotide sequence ID" value="NZ_KL407337.1"/>
</dbReference>
<dbReference type="PATRIC" id="fig|685782.3.peg.185"/>
<proteinExistence type="predicted"/>
<gene>
    <name evidence="1" type="ORF">BARRO_50110</name>
    <name evidence="2" type="ORF">O99_00178</name>
</gene>
<protein>
    <submittedName>
        <fullName evidence="1">Uncharacterized protein</fullName>
    </submittedName>
</protein>
<organism evidence="1">
    <name type="scientific">Bartonella rochalimae ATCC BAA-1498</name>
    <dbReference type="NCBI Taxonomy" id="685782"/>
    <lineage>
        <taxon>Bacteria</taxon>
        <taxon>Pseudomonadati</taxon>
        <taxon>Pseudomonadota</taxon>
        <taxon>Alphaproteobacteria</taxon>
        <taxon>Hyphomicrobiales</taxon>
        <taxon>Bartonellaceae</taxon>
        <taxon>Bartonella</taxon>
    </lineage>
</organism>
<dbReference type="EMBL" id="AHPK01000002">
    <property type="protein sequence ID" value="KEC56756.1"/>
    <property type="molecule type" value="Genomic_DNA"/>
</dbReference>
<dbReference type="EMBL" id="FN645459">
    <property type="protein sequence ID" value="CBI77761.1"/>
    <property type="molecule type" value="Genomic_DNA"/>
</dbReference>
<keyword evidence="3" id="KW-1185">Reference proteome</keyword>
<dbReference type="Proteomes" id="UP000027336">
    <property type="component" value="Unassembled WGS sequence"/>
</dbReference>
<reference evidence="2 3" key="2">
    <citation type="submission" date="2012-04" db="EMBL/GenBank/DDBJ databases">
        <title>The Genome Sequence of Bartonella rochalimae BMGH.</title>
        <authorList>
            <consortium name="The Broad Institute Genome Sequencing Platform"/>
            <consortium name="The Broad Institute Genome Sequencing Center for Infectious Disease"/>
            <person name="Feldgarden M."/>
            <person name="Kirby J."/>
            <person name="Kosoy M."/>
            <person name="Birtles R."/>
            <person name="Probert W.S."/>
            <person name="Chiaraviglio L."/>
            <person name="Walker B."/>
            <person name="Young S.K."/>
            <person name="Zeng Q."/>
            <person name="Gargeya S."/>
            <person name="Fitzgerald M."/>
            <person name="Haas B."/>
            <person name="Abouelleil A."/>
            <person name="Alvarado L."/>
            <person name="Arachchi H.M."/>
            <person name="Berlin A.M."/>
            <person name="Chapman S.B."/>
            <person name="Goldberg J."/>
            <person name="Griggs A."/>
            <person name="Gujja S."/>
            <person name="Hansen M."/>
            <person name="Howarth C."/>
            <person name="Imamovic A."/>
            <person name="Larimer J."/>
            <person name="McCowen C."/>
            <person name="Montmayeur A."/>
            <person name="Murphy C."/>
            <person name="Neiman D."/>
            <person name="Pearson M."/>
            <person name="Priest M."/>
            <person name="Roberts A."/>
            <person name="Saif S."/>
            <person name="Shea T."/>
            <person name="Sisk P."/>
            <person name="Sykes S."/>
            <person name="Wortman J."/>
            <person name="Nusbaum C."/>
            <person name="Birren B."/>
        </authorList>
    </citation>
    <scope>NUCLEOTIDE SEQUENCE [LARGE SCALE GENOMIC DNA]</scope>
    <source>
        <strain evidence="2 3">ATCC BAA-1498</strain>
    </source>
</reference>
<dbReference type="AlphaFoldDB" id="E6YLK9"/>
<dbReference type="HOGENOM" id="CLU_2697113_0_0_5"/>
<accession>E6YLK9</accession>
<reference evidence="1" key="1">
    <citation type="journal article" date="2011" name="PLoS Genet.">
        <title>Parallel evolution of a type IV secretion system in radiating lineages of the host-restricted bacterial pathogen Bartonella.</title>
        <authorList>
            <person name="Engel P."/>
            <person name="Salzburger W."/>
            <person name="Liesch M."/>
            <person name="Chang C.C."/>
            <person name="Maruyama S."/>
            <person name="Lanz C."/>
            <person name="Calteau A."/>
            <person name="Lajus A."/>
            <person name="Medigue C."/>
            <person name="Schuster S.C."/>
            <person name="Dehio C."/>
        </authorList>
    </citation>
    <scope>NUCLEOTIDE SEQUENCE</scope>
    <source>
        <strain evidence="1">ATCC BAA-1498</strain>
    </source>
</reference>
<evidence type="ECO:0000313" key="2">
    <source>
        <dbReference type="EMBL" id="KEC56756.1"/>
    </source>
</evidence>
<name>E6YLK9_9HYPH</name>
<sequence>MIKDGYKKEIEKTLLFQTLNNVQLDFSNNLRSIGRSDDILLITDTERNFIGDDLLRYANSKFERFYRRLVPYF</sequence>